<protein>
    <submittedName>
        <fullName evidence="1">Restriction alleviation protein</fullName>
    </submittedName>
</protein>
<accession>A0A8S5M9Q8</accession>
<proteinExistence type="predicted"/>
<name>A0A8S5M9Q8_9CAUD</name>
<dbReference type="EMBL" id="BK014855">
    <property type="protein sequence ID" value="DAD78974.1"/>
    <property type="molecule type" value="Genomic_DNA"/>
</dbReference>
<evidence type="ECO:0000313" key="1">
    <source>
        <dbReference type="EMBL" id="DAD78974.1"/>
    </source>
</evidence>
<organism evidence="1">
    <name type="scientific">Siphoviridae sp. ctv4j104</name>
    <dbReference type="NCBI Taxonomy" id="2826510"/>
    <lineage>
        <taxon>Viruses</taxon>
        <taxon>Duplodnaviria</taxon>
        <taxon>Heunggongvirae</taxon>
        <taxon>Uroviricota</taxon>
        <taxon>Caudoviricetes</taxon>
    </lineage>
</organism>
<sequence length="161" mass="18281">MTPKYETLTNHDLANAVLAKVYLVRPFARGKYEVVCYRVGGFIVDDNGIFPYEAVTDLDIVGDPVYDMYQLGKDVFFTLEEAEEEVDFRTVGDEHMVKCPVCGSAARVKYCGEGRYKPVCINPDGCILANCRYFCDSEEESVEDWNSKAKLRSVKEEQKQC</sequence>
<reference evidence="1" key="1">
    <citation type="journal article" date="2021" name="Proc. Natl. Acad. Sci. U.S.A.">
        <title>A Catalog of Tens of Thousands of Viruses from Human Metagenomes Reveals Hidden Associations with Chronic Diseases.</title>
        <authorList>
            <person name="Tisza M.J."/>
            <person name="Buck C.B."/>
        </authorList>
    </citation>
    <scope>NUCLEOTIDE SEQUENCE</scope>
    <source>
        <strain evidence="1">Ctv4j104</strain>
    </source>
</reference>